<comment type="caution">
    <text evidence="2">The sequence shown here is derived from an EMBL/GenBank/DDBJ whole genome shotgun (WGS) entry which is preliminary data.</text>
</comment>
<name>A0A7W4W2E7_9GAMM</name>
<dbReference type="Proteomes" id="UP000537130">
    <property type="component" value="Unassembled WGS sequence"/>
</dbReference>
<dbReference type="EMBL" id="JACHWY010000001">
    <property type="protein sequence ID" value="MBB3046149.1"/>
    <property type="molecule type" value="Genomic_DNA"/>
</dbReference>
<evidence type="ECO:0000256" key="1">
    <source>
        <dbReference type="SAM" id="MobiDB-lite"/>
    </source>
</evidence>
<feature type="compositionally biased region" description="Basic and acidic residues" evidence="1">
    <location>
        <begin position="45"/>
        <end position="58"/>
    </location>
</feature>
<dbReference type="NCBIfam" id="NF045613">
    <property type="entry name" value="PA1571_fam"/>
    <property type="match status" value="1"/>
</dbReference>
<dbReference type="RefSeq" id="WP_246386646.1">
    <property type="nucleotide sequence ID" value="NZ_JACHWY010000001.1"/>
</dbReference>
<dbReference type="AlphaFoldDB" id="A0A7W4W2E7"/>
<organism evidence="2 3">
    <name type="scientific">Litorivivens lipolytica</name>
    <dbReference type="NCBI Taxonomy" id="1524264"/>
    <lineage>
        <taxon>Bacteria</taxon>
        <taxon>Pseudomonadati</taxon>
        <taxon>Pseudomonadota</taxon>
        <taxon>Gammaproteobacteria</taxon>
        <taxon>Litorivivens</taxon>
    </lineage>
</organism>
<accession>A0A7W4W2E7</accession>
<dbReference type="InterPro" id="IPR054635">
    <property type="entry name" value="PA1571-like"/>
</dbReference>
<protein>
    <submittedName>
        <fullName evidence="2">Uncharacterized protein</fullName>
    </submittedName>
</protein>
<evidence type="ECO:0000313" key="3">
    <source>
        <dbReference type="Proteomes" id="UP000537130"/>
    </source>
</evidence>
<keyword evidence="3" id="KW-1185">Reference proteome</keyword>
<sequence length="65" mass="7551">MNVMHKRTAPTTEAAMENYFQGAIIDDQGREIPITREMIKEACEELESSRQHNALDHSQRRKHLS</sequence>
<proteinExistence type="predicted"/>
<reference evidence="2 3" key="1">
    <citation type="submission" date="2020-08" db="EMBL/GenBank/DDBJ databases">
        <title>Genomic Encyclopedia of Type Strains, Phase III (KMG-III): the genomes of soil and plant-associated and newly described type strains.</title>
        <authorList>
            <person name="Whitman W."/>
        </authorList>
    </citation>
    <scope>NUCLEOTIDE SEQUENCE [LARGE SCALE GENOMIC DNA]</scope>
    <source>
        <strain evidence="2 3">CECT 8654</strain>
    </source>
</reference>
<evidence type="ECO:0000313" key="2">
    <source>
        <dbReference type="EMBL" id="MBB3046149.1"/>
    </source>
</evidence>
<feature type="region of interest" description="Disordered" evidence="1">
    <location>
        <begin position="45"/>
        <end position="65"/>
    </location>
</feature>
<gene>
    <name evidence="2" type="ORF">FHR99_000385</name>
</gene>